<name>A0A1R0GPD3_9FUNG</name>
<evidence type="ECO:0000313" key="3">
    <source>
        <dbReference type="Proteomes" id="UP000187455"/>
    </source>
</evidence>
<protein>
    <submittedName>
        <fullName evidence="2">Uncharacterized protein</fullName>
    </submittedName>
</protein>
<feature type="non-terminal residue" evidence="2">
    <location>
        <position position="1"/>
    </location>
</feature>
<feature type="compositionally biased region" description="Basic and acidic residues" evidence="1">
    <location>
        <begin position="83"/>
        <end position="92"/>
    </location>
</feature>
<evidence type="ECO:0000313" key="2">
    <source>
        <dbReference type="EMBL" id="OLY78753.1"/>
    </source>
</evidence>
<evidence type="ECO:0000256" key="1">
    <source>
        <dbReference type="SAM" id="MobiDB-lite"/>
    </source>
</evidence>
<dbReference type="STRING" id="133383.A0A1R0GPD3"/>
<feature type="region of interest" description="Disordered" evidence="1">
    <location>
        <begin position="1"/>
        <end position="92"/>
    </location>
</feature>
<feature type="compositionally biased region" description="Polar residues" evidence="1">
    <location>
        <begin position="47"/>
        <end position="66"/>
    </location>
</feature>
<dbReference type="OrthoDB" id="10583603at2759"/>
<proteinExistence type="predicted"/>
<keyword evidence="3" id="KW-1185">Reference proteome</keyword>
<feature type="compositionally biased region" description="Polar residues" evidence="1">
    <location>
        <begin position="12"/>
        <end position="30"/>
    </location>
</feature>
<sequence length="450" mass="49460">RESGAGVEGANNCFNRSSSGRAPLDVQTSLGKAHRQSVCPEHRGEGFSNTFQEIGTKQQGSTTENQPRGPPDPDGGGGIPNNKEGHRGGGESEPRILQQFILHSKEDGRVKTGIGSKETEPASRGKKLQDGVPSINLQDNQGKGFYDVPGFEGSISAYPNQEVVQKIHALLLEWTKLPAPCSTVRFFAESSYIHENPAPSSALGTDSENQGISILGRPDNSRRIDRSMHGPHRAYKFEAYRAGILDKHDQVRADPLSENHTPWYDHRQQKDVIESSNIKDTRPTMRSSKTDKRWENVAQMLSKLYMKCTSDVGGAITGKLMLSRLPELKNKSRLKNASWKSMISGGPIGYDLLRQYDHPSIRKGIRWNYFTQTSQHSGTPMGAFPEDEYQASSNVCTVSSEPGGCTEPLNCNERMVAFEQDILSIGKEARTRCGTTGQDGRTLTAARLGT</sequence>
<organism evidence="2 3">
    <name type="scientific">Smittium mucronatum</name>
    <dbReference type="NCBI Taxonomy" id="133383"/>
    <lineage>
        <taxon>Eukaryota</taxon>
        <taxon>Fungi</taxon>
        <taxon>Fungi incertae sedis</taxon>
        <taxon>Zoopagomycota</taxon>
        <taxon>Kickxellomycotina</taxon>
        <taxon>Harpellomycetes</taxon>
        <taxon>Harpellales</taxon>
        <taxon>Legeriomycetaceae</taxon>
        <taxon>Smittium</taxon>
    </lineage>
</organism>
<feature type="region of interest" description="Disordered" evidence="1">
    <location>
        <begin position="110"/>
        <end position="141"/>
    </location>
</feature>
<comment type="caution">
    <text evidence="2">The sequence shown here is derived from an EMBL/GenBank/DDBJ whole genome shotgun (WGS) entry which is preliminary data.</text>
</comment>
<reference evidence="2 3" key="1">
    <citation type="journal article" date="2016" name="Mol. Biol. Evol.">
        <title>Genome-Wide Survey of Gut Fungi (Harpellales) Reveals the First Horizontally Transferred Ubiquitin Gene from a Mosquito Host.</title>
        <authorList>
            <person name="Wang Y."/>
            <person name="White M.M."/>
            <person name="Kvist S."/>
            <person name="Moncalvo J.M."/>
        </authorList>
    </citation>
    <scope>NUCLEOTIDE SEQUENCE [LARGE SCALE GENOMIC DNA]</scope>
    <source>
        <strain evidence="2 3">ALG-7-W6</strain>
    </source>
</reference>
<dbReference type="EMBL" id="LSSL01005590">
    <property type="protein sequence ID" value="OLY78753.1"/>
    <property type="molecule type" value="Genomic_DNA"/>
</dbReference>
<gene>
    <name evidence="2" type="ORF">AYI68_g7193</name>
</gene>
<accession>A0A1R0GPD3</accession>
<feature type="compositionally biased region" description="Basic and acidic residues" evidence="1">
    <location>
        <begin position="117"/>
        <end position="129"/>
    </location>
</feature>
<dbReference type="AlphaFoldDB" id="A0A1R0GPD3"/>
<dbReference type="Proteomes" id="UP000187455">
    <property type="component" value="Unassembled WGS sequence"/>
</dbReference>